<dbReference type="GO" id="GO:0019843">
    <property type="term" value="F:rRNA binding"/>
    <property type="evidence" value="ECO:0007669"/>
    <property type="project" value="UniProtKB-UniRule"/>
</dbReference>
<dbReference type="NCBIfam" id="NF004123">
    <property type="entry name" value="PRK05610.1"/>
    <property type="match status" value="1"/>
</dbReference>
<dbReference type="InterPro" id="IPR012340">
    <property type="entry name" value="NA-bd_OB-fold"/>
</dbReference>
<evidence type="ECO:0000256" key="1">
    <source>
        <dbReference type="ARBA" id="ARBA00010254"/>
    </source>
</evidence>
<dbReference type="STRING" id="1242993.ehr_00683"/>
<organism evidence="7 8">
    <name type="scientific">Ehrlichia minasensis</name>
    <dbReference type="NCBI Taxonomy" id="1242993"/>
    <lineage>
        <taxon>Bacteria</taxon>
        <taxon>Pseudomonadati</taxon>
        <taxon>Pseudomonadota</taxon>
        <taxon>Alphaproteobacteria</taxon>
        <taxon>Rickettsiales</taxon>
        <taxon>Anaplasmataceae</taxon>
        <taxon>Ehrlichia</taxon>
    </lineage>
</organism>
<dbReference type="Proteomes" id="UP000293377">
    <property type="component" value="Unassembled WGS sequence"/>
</dbReference>
<dbReference type="GO" id="GO:0006412">
    <property type="term" value="P:translation"/>
    <property type="evidence" value="ECO:0007669"/>
    <property type="project" value="UniProtKB-UniRule"/>
</dbReference>
<dbReference type="NCBIfam" id="TIGR03635">
    <property type="entry name" value="uS17_bact"/>
    <property type="match status" value="1"/>
</dbReference>
<keyword evidence="5 6" id="KW-0687">Ribonucleoprotein</keyword>
<dbReference type="GO" id="GO:0022627">
    <property type="term" value="C:cytosolic small ribosomal subunit"/>
    <property type="evidence" value="ECO:0007669"/>
    <property type="project" value="UniProtKB-UniRule"/>
</dbReference>
<dbReference type="SUPFAM" id="SSF50249">
    <property type="entry name" value="Nucleic acid-binding proteins"/>
    <property type="match status" value="1"/>
</dbReference>
<comment type="similarity">
    <text evidence="1 6">Belongs to the universal ribosomal protein uS17 family.</text>
</comment>
<dbReference type="Gene3D" id="2.40.50.140">
    <property type="entry name" value="Nucleic acid-binding proteins"/>
    <property type="match status" value="1"/>
</dbReference>
<protein>
    <recommendedName>
        <fullName evidence="6">Small ribosomal subunit protein uS17</fullName>
    </recommendedName>
</protein>
<dbReference type="HAMAP" id="MF_01345_B">
    <property type="entry name" value="Ribosomal_uS17_B"/>
    <property type="match status" value="1"/>
</dbReference>
<dbReference type="GO" id="GO:0003735">
    <property type="term" value="F:structural constituent of ribosome"/>
    <property type="evidence" value="ECO:0007669"/>
    <property type="project" value="UniProtKB-UniRule"/>
</dbReference>
<dbReference type="RefSeq" id="WP_045171325.1">
    <property type="nucleotide sequence ID" value="NZ_QOHL01000001.1"/>
</dbReference>
<dbReference type="EMBL" id="QOHL01000001">
    <property type="protein sequence ID" value="RZB13097.1"/>
    <property type="molecule type" value="Genomic_DNA"/>
</dbReference>
<accession>A0A4Q6IAK2</accession>
<evidence type="ECO:0000256" key="5">
    <source>
        <dbReference type="ARBA" id="ARBA00023274"/>
    </source>
</evidence>
<evidence type="ECO:0000256" key="2">
    <source>
        <dbReference type="ARBA" id="ARBA00022730"/>
    </source>
</evidence>
<comment type="subunit">
    <text evidence="6">Part of the 30S ribosomal subunit.</text>
</comment>
<evidence type="ECO:0000256" key="6">
    <source>
        <dbReference type="HAMAP-Rule" id="MF_01345"/>
    </source>
</evidence>
<dbReference type="PANTHER" id="PTHR10744:SF1">
    <property type="entry name" value="SMALL RIBOSOMAL SUBUNIT PROTEIN US17M"/>
    <property type="match status" value="1"/>
</dbReference>
<keyword evidence="8" id="KW-1185">Reference proteome</keyword>
<dbReference type="InterPro" id="IPR000266">
    <property type="entry name" value="Ribosomal_uS17"/>
</dbReference>
<comment type="caution">
    <text evidence="7">The sequence shown here is derived from an EMBL/GenBank/DDBJ whole genome shotgun (WGS) entry which is preliminary data.</text>
</comment>
<reference evidence="7 8" key="1">
    <citation type="submission" date="2018-06" db="EMBL/GenBank/DDBJ databases">
        <title>Complete Genome Sequence of Ehrlichia minasensis Isolated From Cattle.</title>
        <authorList>
            <person name="Aguiar D.M."/>
            <person name="Araujo J.P.A.Jr."/>
            <person name="Nakazato L."/>
            <person name="Bard E."/>
            <person name="Cabezas-Cruz A."/>
        </authorList>
    </citation>
    <scope>NUCLEOTIDE SEQUENCE [LARGE SCALE GENOMIC DNA]</scope>
    <source>
        <strain evidence="7 8">B11</strain>
    </source>
</reference>
<dbReference type="PANTHER" id="PTHR10744">
    <property type="entry name" value="40S RIBOSOMAL PROTEIN S11 FAMILY MEMBER"/>
    <property type="match status" value="1"/>
</dbReference>
<evidence type="ECO:0000256" key="3">
    <source>
        <dbReference type="ARBA" id="ARBA00022884"/>
    </source>
</evidence>
<keyword evidence="3 6" id="KW-0694">RNA-binding</keyword>
<dbReference type="CDD" id="cd00364">
    <property type="entry name" value="Ribosomal_uS17"/>
    <property type="match status" value="1"/>
</dbReference>
<keyword evidence="4 6" id="KW-0689">Ribosomal protein</keyword>
<comment type="function">
    <text evidence="6">One of the primary rRNA binding proteins, it binds specifically to the 5'-end of 16S ribosomal RNA.</text>
</comment>
<dbReference type="AlphaFoldDB" id="A0A4Q6IAK2"/>
<name>A0A4Q6IAK2_9RICK</name>
<evidence type="ECO:0000313" key="7">
    <source>
        <dbReference type="EMBL" id="RZB13097.1"/>
    </source>
</evidence>
<gene>
    <name evidence="6 7" type="primary">rpsQ</name>
    <name evidence="7" type="ORF">DRF75_00060</name>
</gene>
<sequence>MKGNKRKSMSNKKVLTGVVVAAKCDKTIKVMVFRMVRHKIYNKIVKKRKSYVVHDEYNKYKCGDVVKIQEHIPISATKRWIVI</sequence>
<dbReference type="Pfam" id="PF00366">
    <property type="entry name" value="Ribosomal_S17"/>
    <property type="match status" value="1"/>
</dbReference>
<keyword evidence="2 6" id="KW-0699">rRNA-binding</keyword>
<dbReference type="InterPro" id="IPR019984">
    <property type="entry name" value="Ribosomal_uS17_bact/chlr"/>
</dbReference>
<dbReference type="OrthoDB" id="9811714at2"/>
<evidence type="ECO:0000313" key="8">
    <source>
        <dbReference type="Proteomes" id="UP000293377"/>
    </source>
</evidence>
<dbReference type="PRINTS" id="PR00973">
    <property type="entry name" value="RIBOSOMALS17"/>
</dbReference>
<proteinExistence type="inferred from homology"/>
<evidence type="ECO:0000256" key="4">
    <source>
        <dbReference type="ARBA" id="ARBA00022980"/>
    </source>
</evidence>